<dbReference type="GO" id="GO:0009251">
    <property type="term" value="P:glucan catabolic process"/>
    <property type="evidence" value="ECO:0007669"/>
    <property type="project" value="TreeGrafter"/>
</dbReference>
<evidence type="ECO:0000256" key="4">
    <source>
        <dbReference type="ARBA" id="ARBA00012744"/>
    </source>
</evidence>
<dbReference type="PANTHER" id="PTHR42715">
    <property type="entry name" value="BETA-GLUCOSIDASE"/>
    <property type="match status" value="1"/>
</dbReference>
<evidence type="ECO:0000313" key="9">
    <source>
        <dbReference type="EMBL" id="KZL80468.1"/>
    </source>
</evidence>
<evidence type="ECO:0000313" key="10">
    <source>
        <dbReference type="Proteomes" id="UP000076584"/>
    </source>
</evidence>
<evidence type="ECO:0000256" key="6">
    <source>
        <dbReference type="ARBA" id="ARBA00022801"/>
    </source>
</evidence>
<sequence length="147" mass="15795">SGQGKGLWIGPFGKAKLFVRQSTLEEKINITRGYPSDNVCAINTGSMPRLGWPKMCLHDAGNALSATDLMNPNPSAIHIGASWDDINVLLGPNAGRLGRPLLSGRNWKGFSVNPYLSGQLNAEKIIELQDACAIANLRLSCPRLGNL</sequence>
<dbReference type="InterPro" id="IPR050288">
    <property type="entry name" value="Cellulose_deg_GH3"/>
</dbReference>
<name>A0A161W8W4_COLIC</name>
<gene>
    <name evidence="9" type="ORF">CI238_11907</name>
</gene>
<keyword evidence="7" id="KW-0325">Glycoprotein</keyword>
<evidence type="ECO:0000256" key="8">
    <source>
        <dbReference type="ARBA" id="ARBA00023295"/>
    </source>
</evidence>
<comment type="similarity">
    <text evidence="3">Belongs to the glycosyl hydrolase 3 family.</text>
</comment>
<evidence type="ECO:0000256" key="2">
    <source>
        <dbReference type="ARBA" id="ARBA00004987"/>
    </source>
</evidence>
<dbReference type="InterPro" id="IPR036962">
    <property type="entry name" value="Glyco_hydro_3_N_sf"/>
</dbReference>
<dbReference type="Gene3D" id="3.20.20.300">
    <property type="entry name" value="Glycoside hydrolase, family 3, N-terminal domain"/>
    <property type="match status" value="1"/>
</dbReference>
<keyword evidence="10" id="KW-1185">Reference proteome</keyword>
<evidence type="ECO:0000256" key="3">
    <source>
        <dbReference type="ARBA" id="ARBA00005336"/>
    </source>
</evidence>
<reference evidence="9 10" key="1">
    <citation type="submission" date="2015-06" db="EMBL/GenBank/DDBJ databases">
        <title>Survival trade-offs in plant roots during colonization by closely related pathogenic and mutualistic fungi.</title>
        <authorList>
            <person name="Hacquard S."/>
            <person name="Kracher B."/>
            <person name="Hiruma K."/>
            <person name="Weinman A."/>
            <person name="Muench P."/>
            <person name="Garrido Oter R."/>
            <person name="Ver Loren van Themaat E."/>
            <person name="Dallerey J.-F."/>
            <person name="Damm U."/>
            <person name="Henrissat B."/>
            <person name="Lespinet O."/>
            <person name="Thon M."/>
            <person name="Kemen E."/>
            <person name="McHardy A.C."/>
            <person name="Schulze-Lefert P."/>
            <person name="O'Connell R.J."/>
        </authorList>
    </citation>
    <scope>NUCLEOTIDE SEQUENCE [LARGE SCALE GENOMIC DNA]</scope>
    <source>
        <strain evidence="9 10">MAFF 238704</strain>
    </source>
</reference>
<dbReference type="Proteomes" id="UP000076584">
    <property type="component" value="Unassembled WGS sequence"/>
</dbReference>
<dbReference type="AlphaFoldDB" id="A0A161W8W4"/>
<keyword evidence="5" id="KW-0732">Signal</keyword>
<accession>A0A161W8W4</accession>
<dbReference type="PANTHER" id="PTHR42715:SF5">
    <property type="entry name" value="BETA-GLUCOSIDASE M-RELATED"/>
    <property type="match status" value="1"/>
</dbReference>
<comment type="caution">
    <text evidence="9">The sequence shown here is derived from an EMBL/GenBank/DDBJ whole genome shotgun (WGS) entry which is preliminary data.</text>
</comment>
<dbReference type="GO" id="GO:0008422">
    <property type="term" value="F:beta-glucosidase activity"/>
    <property type="evidence" value="ECO:0007669"/>
    <property type="project" value="UniProtKB-EC"/>
</dbReference>
<dbReference type="EC" id="3.2.1.21" evidence="4"/>
<evidence type="ECO:0000256" key="1">
    <source>
        <dbReference type="ARBA" id="ARBA00000448"/>
    </source>
</evidence>
<evidence type="ECO:0000256" key="7">
    <source>
        <dbReference type="ARBA" id="ARBA00023180"/>
    </source>
</evidence>
<dbReference type="STRING" id="1573173.A0A161W8W4"/>
<dbReference type="SUPFAM" id="SSF51445">
    <property type="entry name" value="(Trans)glycosidases"/>
    <property type="match status" value="1"/>
</dbReference>
<comment type="pathway">
    <text evidence="2">Glycan metabolism; cellulose degradation.</text>
</comment>
<protein>
    <recommendedName>
        <fullName evidence="4">beta-glucosidase</fullName>
        <ecNumber evidence="4">3.2.1.21</ecNumber>
    </recommendedName>
</protein>
<comment type="catalytic activity">
    <reaction evidence="1">
        <text>Hydrolysis of terminal, non-reducing beta-D-glucosyl residues with release of beta-D-glucose.</text>
        <dbReference type="EC" id="3.2.1.21"/>
    </reaction>
</comment>
<proteinExistence type="inferred from homology"/>
<feature type="non-terminal residue" evidence="9">
    <location>
        <position position="1"/>
    </location>
</feature>
<evidence type="ECO:0000256" key="5">
    <source>
        <dbReference type="ARBA" id="ARBA00022729"/>
    </source>
</evidence>
<feature type="non-terminal residue" evidence="9">
    <location>
        <position position="147"/>
    </location>
</feature>
<dbReference type="InterPro" id="IPR017853">
    <property type="entry name" value="GH"/>
</dbReference>
<keyword evidence="6" id="KW-0378">Hydrolase</keyword>
<keyword evidence="8" id="KW-0326">Glycosidase</keyword>
<dbReference type="OrthoDB" id="416222at2759"/>
<organism evidence="9 10">
    <name type="scientific">Colletotrichum incanum</name>
    <name type="common">Soybean anthracnose fungus</name>
    <dbReference type="NCBI Taxonomy" id="1573173"/>
    <lineage>
        <taxon>Eukaryota</taxon>
        <taxon>Fungi</taxon>
        <taxon>Dikarya</taxon>
        <taxon>Ascomycota</taxon>
        <taxon>Pezizomycotina</taxon>
        <taxon>Sordariomycetes</taxon>
        <taxon>Hypocreomycetidae</taxon>
        <taxon>Glomerellales</taxon>
        <taxon>Glomerellaceae</taxon>
        <taxon>Colletotrichum</taxon>
        <taxon>Colletotrichum spaethianum species complex</taxon>
    </lineage>
</organism>
<dbReference type="EMBL" id="LFIW01001903">
    <property type="protein sequence ID" value="KZL80468.1"/>
    <property type="molecule type" value="Genomic_DNA"/>
</dbReference>